<evidence type="ECO:0000313" key="3">
    <source>
        <dbReference type="Proteomes" id="UP000009234"/>
    </source>
</evidence>
<proteinExistence type="predicted"/>
<evidence type="ECO:0000259" key="1">
    <source>
        <dbReference type="Pfam" id="PF09413"/>
    </source>
</evidence>
<dbReference type="KEGG" id="dru:Desru_3336"/>
<dbReference type="Proteomes" id="UP000009234">
    <property type="component" value="Chromosome"/>
</dbReference>
<dbReference type="InterPro" id="IPR018551">
    <property type="entry name" value="DUF2007"/>
</dbReference>
<dbReference type="AlphaFoldDB" id="F6DKC4"/>
<sequence length="74" mass="8247">MNPKWKLLTVTANMMEAEILKSALESADIPVNLKWESINNVLFGGSITGPHSQVQVFVPEEWMVEAKAFLTTVD</sequence>
<accession>F6DKC4</accession>
<name>F6DKC4_DESRL</name>
<organism evidence="2 3">
    <name type="scientific">Desulforamulus ruminis (strain ATCC 23193 / DSM 2154 / NCIMB 8452 / DL)</name>
    <name type="common">Desulfotomaculum ruminis</name>
    <dbReference type="NCBI Taxonomy" id="696281"/>
    <lineage>
        <taxon>Bacteria</taxon>
        <taxon>Bacillati</taxon>
        <taxon>Bacillota</taxon>
        <taxon>Clostridia</taxon>
        <taxon>Eubacteriales</taxon>
        <taxon>Peptococcaceae</taxon>
        <taxon>Desulforamulus</taxon>
    </lineage>
</organism>
<protein>
    <recommendedName>
        <fullName evidence="1">DUF2007 domain-containing protein</fullName>
    </recommendedName>
</protein>
<dbReference type="OrthoDB" id="1787267at2"/>
<reference evidence="3" key="1">
    <citation type="submission" date="2011-05" db="EMBL/GenBank/DDBJ databases">
        <title>Complete sequence of Desulfotomaculum ruminis DSM 2154.</title>
        <authorList>
            <person name="Lucas S."/>
            <person name="Copeland A."/>
            <person name="Lapidus A."/>
            <person name="Cheng J.-F."/>
            <person name="Goodwin L."/>
            <person name="Pitluck S."/>
            <person name="Lu M."/>
            <person name="Detter J.C."/>
            <person name="Han C."/>
            <person name="Tapia R."/>
            <person name="Land M."/>
            <person name="Hauser L."/>
            <person name="Kyrpides N."/>
            <person name="Ivanova N."/>
            <person name="Mikhailova N."/>
            <person name="Pagani I."/>
            <person name="Stams A.J.M."/>
            <person name="Plugge C.M."/>
            <person name="Muyzer G."/>
            <person name="Kuever J."/>
            <person name="Parshina S.N."/>
            <person name="Ivanova A.E."/>
            <person name="Nazina T.N."/>
            <person name="Brambilla E."/>
            <person name="Spring S."/>
            <person name="Klenk H.-P."/>
            <person name="Woyke T."/>
        </authorList>
    </citation>
    <scope>NUCLEOTIDE SEQUENCE [LARGE SCALE GENOMIC DNA]</scope>
    <source>
        <strain evidence="3">ATCC 23193 / DSM 2154 / NCIB 8452 / DL</strain>
    </source>
</reference>
<feature type="domain" description="DUF2007" evidence="1">
    <location>
        <begin position="5"/>
        <end position="71"/>
    </location>
</feature>
<dbReference type="STRING" id="696281.Desru_3336"/>
<evidence type="ECO:0000313" key="2">
    <source>
        <dbReference type="EMBL" id="AEG61541.1"/>
    </source>
</evidence>
<dbReference type="EMBL" id="CP002780">
    <property type="protein sequence ID" value="AEG61541.1"/>
    <property type="molecule type" value="Genomic_DNA"/>
</dbReference>
<dbReference type="RefSeq" id="WP_013843287.1">
    <property type="nucleotide sequence ID" value="NC_015589.1"/>
</dbReference>
<dbReference type="Pfam" id="PF09413">
    <property type="entry name" value="DUF2007"/>
    <property type="match status" value="1"/>
</dbReference>
<dbReference type="HOGENOM" id="CLU_2681680_0_0_9"/>
<gene>
    <name evidence="2" type="ordered locus">Desru_3336</name>
</gene>
<keyword evidence="3" id="KW-1185">Reference proteome</keyword>
<reference evidence="2 3" key="2">
    <citation type="journal article" date="2012" name="Stand. Genomic Sci.">
        <title>Complete genome sequence of the sulfate-reducing firmicute Desulfotomaculum ruminis type strain (DL(T)).</title>
        <authorList>
            <person name="Spring S."/>
            <person name="Visser M."/>
            <person name="Lu M."/>
            <person name="Copeland A."/>
            <person name="Lapidus A."/>
            <person name="Lucas S."/>
            <person name="Cheng J.F."/>
            <person name="Han C."/>
            <person name="Tapia R."/>
            <person name="Goodwin L.A."/>
            <person name="Pitluck S."/>
            <person name="Ivanova N."/>
            <person name="Land M."/>
            <person name="Hauser L."/>
            <person name="Larimer F."/>
            <person name="Rohde M."/>
            <person name="Goker M."/>
            <person name="Detter J.C."/>
            <person name="Kyrpides N.C."/>
            <person name="Woyke T."/>
            <person name="Schaap P.J."/>
            <person name="Plugge C.M."/>
            <person name="Muyzer G."/>
            <person name="Kuever J."/>
            <person name="Pereira I.A."/>
            <person name="Parshina S.N."/>
            <person name="Bernier-Latmani R."/>
            <person name="Stams A.J."/>
            <person name="Klenk H.P."/>
        </authorList>
    </citation>
    <scope>NUCLEOTIDE SEQUENCE [LARGE SCALE GENOMIC DNA]</scope>
    <source>
        <strain evidence="3">ATCC 23193 / DSM 2154 / NCIB 8452 / DL</strain>
    </source>
</reference>